<dbReference type="Proteomes" id="UP000595437">
    <property type="component" value="Chromosome 14"/>
</dbReference>
<reference evidence="2" key="1">
    <citation type="submission" date="2021-01" db="EMBL/GenBank/DDBJ databases">
        <title>Caligus Genome Assembly.</title>
        <authorList>
            <person name="Gallardo-Escarate C."/>
        </authorList>
    </citation>
    <scope>NUCLEOTIDE SEQUENCE [LARGE SCALE GENOMIC DNA]</scope>
</reference>
<proteinExistence type="predicted"/>
<evidence type="ECO:0000313" key="2">
    <source>
        <dbReference type="Proteomes" id="UP000595437"/>
    </source>
</evidence>
<name>A0A7T8GX71_CALRO</name>
<evidence type="ECO:0000313" key="1">
    <source>
        <dbReference type="EMBL" id="QQP39337.1"/>
    </source>
</evidence>
<gene>
    <name evidence="1" type="ORF">FKW44_020193</name>
</gene>
<organism evidence="1 2">
    <name type="scientific">Caligus rogercresseyi</name>
    <name type="common">Sea louse</name>
    <dbReference type="NCBI Taxonomy" id="217165"/>
    <lineage>
        <taxon>Eukaryota</taxon>
        <taxon>Metazoa</taxon>
        <taxon>Ecdysozoa</taxon>
        <taxon>Arthropoda</taxon>
        <taxon>Crustacea</taxon>
        <taxon>Multicrustacea</taxon>
        <taxon>Hexanauplia</taxon>
        <taxon>Copepoda</taxon>
        <taxon>Siphonostomatoida</taxon>
        <taxon>Caligidae</taxon>
        <taxon>Caligus</taxon>
    </lineage>
</organism>
<dbReference type="EMBL" id="CP045903">
    <property type="protein sequence ID" value="QQP39337.1"/>
    <property type="molecule type" value="Genomic_DNA"/>
</dbReference>
<protein>
    <submittedName>
        <fullName evidence="1">Uncharacterized protein</fullName>
    </submittedName>
</protein>
<sequence length="51" mass="5520">MLPVCTQVVAAHTADNVPNVLQSHDSSAEKSISRLIKMATLTGKWYAIPLL</sequence>
<dbReference type="AlphaFoldDB" id="A0A7T8GX71"/>
<accession>A0A7T8GX71</accession>
<keyword evidence="2" id="KW-1185">Reference proteome</keyword>